<accession>A0A3N4MDI9</accession>
<evidence type="ECO:0000256" key="1">
    <source>
        <dbReference type="ARBA" id="ARBA00006226"/>
    </source>
</evidence>
<dbReference type="Gene3D" id="3.30.2310.20">
    <property type="entry name" value="RelE-like"/>
    <property type="match status" value="1"/>
</dbReference>
<sequence length="101" mass="12067">MVISKKIIVWSPEAKRQIKEAYKYISKDSPKNAIRVRSDIVTLTRMLSPNPEHYPVDKYKLNNDGTFRAFEKHSYRISYRILDKEIRILKVRHTKMEPLPH</sequence>
<dbReference type="InterPro" id="IPR007712">
    <property type="entry name" value="RelE/ParE_toxin"/>
</dbReference>
<dbReference type="Pfam" id="PF05016">
    <property type="entry name" value="ParE_toxin"/>
    <property type="match status" value="1"/>
</dbReference>
<protein>
    <submittedName>
        <fullName evidence="3">Type II toxin-antitoxin system RelE/ParE family toxin</fullName>
    </submittedName>
</protein>
<evidence type="ECO:0000313" key="3">
    <source>
        <dbReference type="EMBL" id="RPD41924.1"/>
    </source>
</evidence>
<dbReference type="EMBL" id="RMBX01000003">
    <property type="protein sequence ID" value="RPD41924.1"/>
    <property type="molecule type" value="Genomic_DNA"/>
</dbReference>
<dbReference type="PANTHER" id="PTHR33755">
    <property type="entry name" value="TOXIN PARE1-RELATED"/>
    <property type="match status" value="1"/>
</dbReference>
<proteinExistence type="inferred from homology"/>
<evidence type="ECO:0000256" key="2">
    <source>
        <dbReference type="ARBA" id="ARBA00022649"/>
    </source>
</evidence>
<keyword evidence="2" id="KW-1277">Toxin-antitoxin system</keyword>
<comment type="caution">
    <text evidence="3">The sequence shown here is derived from an EMBL/GenBank/DDBJ whole genome shotgun (WGS) entry which is preliminary data.</text>
</comment>
<dbReference type="InterPro" id="IPR051803">
    <property type="entry name" value="TA_system_RelE-like_toxin"/>
</dbReference>
<organism evidence="3 4">
    <name type="scientific">Chitinophaga barathri</name>
    <dbReference type="NCBI Taxonomy" id="1647451"/>
    <lineage>
        <taxon>Bacteria</taxon>
        <taxon>Pseudomonadati</taxon>
        <taxon>Bacteroidota</taxon>
        <taxon>Chitinophagia</taxon>
        <taxon>Chitinophagales</taxon>
        <taxon>Chitinophagaceae</taxon>
        <taxon>Chitinophaga</taxon>
    </lineage>
</organism>
<name>A0A3N4MDI9_9BACT</name>
<keyword evidence="4" id="KW-1185">Reference proteome</keyword>
<dbReference type="AlphaFoldDB" id="A0A3N4MDI9"/>
<gene>
    <name evidence="3" type="ORF">EG028_07130</name>
</gene>
<dbReference type="RefSeq" id="WP_120514875.1">
    <property type="nucleotide sequence ID" value="NZ_QXZY01000002.1"/>
</dbReference>
<dbReference type="InterPro" id="IPR035093">
    <property type="entry name" value="RelE/ParE_toxin_dom_sf"/>
</dbReference>
<dbReference type="SUPFAM" id="SSF143011">
    <property type="entry name" value="RelE-like"/>
    <property type="match status" value="1"/>
</dbReference>
<comment type="similarity">
    <text evidence="1">Belongs to the RelE toxin family.</text>
</comment>
<dbReference type="Proteomes" id="UP000279089">
    <property type="component" value="Unassembled WGS sequence"/>
</dbReference>
<evidence type="ECO:0000313" key="4">
    <source>
        <dbReference type="Proteomes" id="UP000279089"/>
    </source>
</evidence>
<dbReference type="OrthoDB" id="962256at2"/>
<reference evidence="4" key="1">
    <citation type="submission" date="2018-11" db="EMBL/GenBank/DDBJ databases">
        <title>Chitinophaga lutea sp.nov., isolate from arsenic contaminated soil.</title>
        <authorList>
            <person name="Zong Y."/>
        </authorList>
    </citation>
    <scope>NUCLEOTIDE SEQUENCE [LARGE SCALE GENOMIC DNA]</scope>
    <source>
        <strain evidence="4">YLT18</strain>
    </source>
</reference>